<dbReference type="RefSeq" id="WP_073120435.1">
    <property type="nucleotide sequence ID" value="NZ_BMEN01000003.1"/>
</dbReference>
<dbReference type="AlphaFoldDB" id="A0A1M5VBR5"/>
<feature type="chain" id="PRO_5012657796" evidence="2">
    <location>
        <begin position="23"/>
        <end position="423"/>
    </location>
</feature>
<evidence type="ECO:0000256" key="2">
    <source>
        <dbReference type="SAM" id="SignalP"/>
    </source>
</evidence>
<name>A0A1M5VBR5_9FLAO</name>
<sequence length="423" mass="46290">MKTITLKLIAVSFLLQCYNLKAQSKSIAFLGQAPTYNDNIPAAADGFTYDDDRAAAVWFMDVFIPSQADISGTYFSFQDVAEGADISSYDAIWIQSDGATYPERLNEWPRGTTEGDGVTRHCVIKETGFEWNGGDAACIALEDAFISSIRSFYEAGGNIFLGNYAGKALEVIGTFDGLTNPWEYRPNQTFGDVTVNAANTADAWGANWSGDSSSSYISDITTTVATCSFSTLSIEFLSADTEKKNRACQYNLDFGRIYDDIGGTIADRRTEFESTLNAEILLDNCDGNEIQGAQFNPRTGGHGTIVWYGSGVYDWYAPGTGNNNNVKLLTENTLKSLVDTGVTLSSNNIYNSDEISVYPNPVVNDLNINYTGKVEADVYDLSGRAIITTTSKKINFSNYANGIYILKVTDTDSKKTYFSKIIK</sequence>
<feature type="signal peptide" evidence="2">
    <location>
        <begin position="1"/>
        <end position="22"/>
    </location>
</feature>
<dbReference type="Pfam" id="PF16324">
    <property type="entry name" value="DUF4960"/>
    <property type="match status" value="1"/>
</dbReference>
<dbReference type="EMBL" id="FQXQ01000003">
    <property type="protein sequence ID" value="SHH72722.1"/>
    <property type="molecule type" value="Genomic_DNA"/>
</dbReference>
<dbReference type="OrthoDB" id="1081439at2"/>
<dbReference type="InterPro" id="IPR032526">
    <property type="entry name" value="DUF4960"/>
</dbReference>
<dbReference type="NCBIfam" id="TIGR04183">
    <property type="entry name" value="Por_Secre_tail"/>
    <property type="match status" value="1"/>
</dbReference>
<dbReference type="Proteomes" id="UP000184109">
    <property type="component" value="Unassembled WGS sequence"/>
</dbReference>
<dbReference type="Pfam" id="PF18962">
    <property type="entry name" value="Por_Secre_tail"/>
    <property type="match status" value="1"/>
</dbReference>
<keyword evidence="1 2" id="KW-0732">Signal</keyword>
<gene>
    <name evidence="5" type="ORF">SAMN05444281_1681</name>
</gene>
<keyword evidence="6" id="KW-1185">Reference proteome</keyword>
<dbReference type="InterPro" id="IPR026444">
    <property type="entry name" value="Secre_tail"/>
</dbReference>
<evidence type="ECO:0000256" key="1">
    <source>
        <dbReference type="ARBA" id="ARBA00022729"/>
    </source>
</evidence>
<accession>A0A1M5VBR5</accession>
<feature type="domain" description="Secretion system C-terminal sorting" evidence="4">
    <location>
        <begin position="357"/>
        <end position="422"/>
    </location>
</feature>
<proteinExistence type="predicted"/>
<evidence type="ECO:0000313" key="5">
    <source>
        <dbReference type="EMBL" id="SHH72722.1"/>
    </source>
</evidence>
<organism evidence="5 6">
    <name type="scientific">Wenyingzhuangia marina</name>
    <dbReference type="NCBI Taxonomy" id="1195760"/>
    <lineage>
        <taxon>Bacteria</taxon>
        <taxon>Pseudomonadati</taxon>
        <taxon>Bacteroidota</taxon>
        <taxon>Flavobacteriia</taxon>
        <taxon>Flavobacteriales</taxon>
        <taxon>Flavobacteriaceae</taxon>
        <taxon>Wenyingzhuangia</taxon>
    </lineage>
</organism>
<evidence type="ECO:0000313" key="6">
    <source>
        <dbReference type="Proteomes" id="UP000184109"/>
    </source>
</evidence>
<feature type="domain" description="DUF4960" evidence="3">
    <location>
        <begin position="142"/>
        <end position="333"/>
    </location>
</feature>
<evidence type="ECO:0000259" key="3">
    <source>
        <dbReference type="Pfam" id="PF16324"/>
    </source>
</evidence>
<protein>
    <submittedName>
        <fullName evidence="5">Por secretion system C-terminal sorting domain-containing protein</fullName>
    </submittedName>
</protein>
<evidence type="ECO:0000259" key="4">
    <source>
        <dbReference type="Pfam" id="PF18962"/>
    </source>
</evidence>
<reference evidence="6" key="1">
    <citation type="submission" date="2016-11" db="EMBL/GenBank/DDBJ databases">
        <authorList>
            <person name="Varghese N."/>
            <person name="Submissions S."/>
        </authorList>
    </citation>
    <scope>NUCLEOTIDE SEQUENCE [LARGE SCALE GENOMIC DNA]</scope>
    <source>
        <strain evidence="6">DSM 100572</strain>
    </source>
</reference>